<reference evidence="1" key="1">
    <citation type="submission" date="2014-09" db="EMBL/GenBank/DDBJ databases">
        <authorList>
            <person name="Magalhaes I.L.F."/>
            <person name="Oliveira U."/>
            <person name="Santos F.R."/>
            <person name="Vidigal T.H.D.A."/>
            <person name="Brescovit A.D."/>
            <person name="Santos A.J."/>
        </authorList>
    </citation>
    <scope>NUCLEOTIDE SEQUENCE</scope>
    <source>
        <tissue evidence="1">Shoot tissue taken approximately 20 cm above the soil surface</tissue>
    </source>
</reference>
<organism evidence="1">
    <name type="scientific">Arundo donax</name>
    <name type="common">Giant reed</name>
    <name type="synonym">Donax arundinaceus</name>
    <dbReference type="NCBI Taxonomy" id="35708"/>
    <lineage>
        <taxon>Eukaryota</taxon>
        <taxon>Viridiplantae</taxon>
        <taxon>Streptophyta</taxon>
        <taxon>Embryophyta</taxon>
        <taxon>Tracheophyta</taxon>
        <taxon>Spermatophyta</taxon>
        <taxon>Magnoliopsida</taxon>
        <taxon>Liliopsida</taxon>
        <taxon>Poales</taxon>
        <taxon>Poaceae</taxon>
        <taxon>PACMAD clade</taxon>
        <taxon>Arundinoideae</taxon>
        <taxon>Arundineae</taxon>
        <taxon>Arundo</taxon>
    </lineage>
</organism>
<proteinExistence type="predicted"/>
<sequence length="30" mass="3446">MFTFGSCGFVCRKIHFPFKFALLQSFVSSL</sequence>
<dbReference type="AlphaFoldDB" id="A0A0A9AP70"/>
<protein>
    <submittedName>
        <fullName evidence="1">Uncharacterized protein</fullName>
    </submittedName>
</protein>
<accession>A0A0A9AP70</accession>
<reference evidence="1" key="2">
    <citation type="journal article" date="2015" name="Data Brief">
        <title>Shoot transcriptome of the giant reed, Arundo donax.</title>
        <authorList>
            <person name="Barrero R.A."/>
            <person name="Guerrero F.D."/>
            <person name="Moolhuijzen P."/>
            <person name="Goolsby J.A."/>
            <person name="Tidwell J."/>
            <person name="Bellgard S.E."/>
            <person name="Bellgard M.I."/>
        </authorList>
    </citation>
    <scope>NUCLEOTIDE SEQUENCE</scope>
    <source>
        <tissue evidence="1">Shoot tissue taken approximately 20 cm above the soil surface</tissue>
    </source>
</reference>
<evidence type="ECO:0000313" key="1">
    <source>
        <dbReference type="EMBL" id="JAD51633.1"/>
    </source>
</evidence>
<name>A0A0A9AP70_ARUDO</name>
<dbReference type="EMBL" id="GBRH01246262">
    <property type="protein sequence ID" value="JAD51633.1"/>
    <property type="molecule type" value="Transcribed_RNA"/>
</dbReference>